<evidence type="ECO:0000313" key="3">
    <source>
        <dbReference type="Proteomes" id="UP001302126"/>
    </source>
</evidence>
<reference evidence="2" key="2">
    <citation type="submission" date="2023-05" db="EMBL/GenBank/DDBJ databases">
        <authorList>
            <consortium name="Lawrence Berkeley National Laboratory"/>
            <person name="Steindorff A."/>
            <person name="Hensen N."/>
            <person name="Bonometti L."/>
            <person name="Westerberg I."/>
            <person name="Brannstrom I.O."/>
            <person name="Guillou S."/>
            <person name="Cros-Aarteil S."/>
            <person name="Calhoun S."/>
            <person name="Haridas S."/>
            <person name="Kuo A."/>
            <person name="Mondo S."/>
            <person name="Pangilinan J."/>
            <person name="Riley R."/>
            <person name="Labutti K."/>
            <person name="Andreopoulos B."/>
            <person name="Lipzen A."/>
            <person name="Chen C."/>
            <person name="Yanf M."/>
            <person name="Daum C."/>
            <person name="Ng V."/>
            <person name="Clum A."/>
            <person name="Ohm R."/>
            <person name="Martin F."/>
            <person name="Silar P."/>
            <person name="Natvig D."/>
            <person name="Lalanne C."/>
            <person name="Gautier V."/>
            <person name="Ament-Velasquez S.L."/>
            <person name="Kruys A."/>
            <person name="Hutchinson M.I."/>
            <person name="Powell A.J."/>
            <person name="Barry K."/>
            <person name="Miller A.N."/>
            <person name="Grigoriev I.V."/>
            <person name="Debuchy R."/>
            <person name="Gladieux P."/>
            <person name="Thoren M.H."/>
            <person name="Johannesson H."/>
        </authorList>
    </citation>
    <scope>NUCLEOTIDE SEQUENCE</scope>
    <source>
        <strain evidence="2">PSN309</strain>
    </source>
</reference>
<keyword evidence="3" id="KW-1185">Reference proteome</keyword>
<sequence length="853" mass="94351">MLPRDSSQHSSGAETDDDIQHSFDDDTHSWIQRLYEAWSERAPVSTFAAIRDGLLGQREHLDTRISTLCSVARIAHSRDLNPHLDPRWGELFTLAGHLSQSWPVHSGSGLKRKRAYNEANRLRNLALVSALWSPEVVFHYGWHGASQVQMNMLRACAARYPRFFQDFRPRLNSVLLSRHRQALQHGRAKTLKEAPIQPHRDFDLVTLASAVPDDILEDSWIMNVDGCVPVDEAGKAFLKDLRPNHFRIYLLRRDRYGLLAARGENNAPSSPKAMEPHVGTPAPWEDSAIAATTRALGFEVPQLHYIPTNTPAAPAPSTPGWSTPSPDAVCDFEFLWRETPLLPGLSSTSASSGTTGDTMGTSAMSSATSSCSALNVESYITDAGWRSGNTAAFPNFGPQSTDNFLDMPSSHSASAALAHCFQDPTFGWMTGAATEDLCLHSPPVVDSHDHPLTMEQTIHNRHYNMMSRYLQKISKESHKEEQACSPSDRRQFRARAEWLLPDTPWATVWTEPESLLPRGGARSRSDADVLYLTSDEAVRAARRGEKFKKPMVIKETFADSGMQTIRESACLFKQASVTAVVGSQALDGYSQTPQTIGACIDMLLSDHQGGGDPITVTFRNVTRSHRPLFIMLPRFRLLDVLVERLRGKEGNPPGHPDAAISSSSDLGFGAASCTSFNALSQTGAFSGPHVVLMSGVWLRNLDGIKFCSLLPEDALTAAEWDAFAAKLETGCLEPPPGGRHKVLILEQDDVFLIPPGLRAVVYALQSPTNGLMEGGIFWDTLNILGMLHSAQWKEKHWINDGTRSGREMLAQFPRLVEELEALARGQPDYFRGDQLESDFIRELELTISKLRSM</sequence>
<comment type="caution">
    <text evidence="2">The sequence shown here is derived from an EMBL/GenBank/DDBJ whole genome shotgun (WGS) entry which is preliminary data.</text>
</comment>
<dbReference type="AlphaFoldDB" id="A0AAN6WVK5"/>
<evidence type="ECO:0000313" key="2">
    <source>
        <dbReference type="EMBL" id="KAK4189000.1"/>
    </source>
</evidence>
<dbReference type="Proteomes" id="UP001302126">
    <property type="component" value="Unassembled WGS sequence"/>
</dbReference>
<dbReference type="EMBL" id="MU864381">
    <property type="protein sequence ID" value="KAK4189000.1"/>
    <property type="molecule type" value="Genomic_DNA"/>
</dbReference>
<organism evidence="2 3">
    <name type="scientific">Podospora australis</name>
    <dbReference type="NCBI Taxonomy" id="1536484"/>
    <lineage>
        <taxon>Eukaryota</taxon>
        <taxon>Fungi</taxon>
        <taxon>Dikarya</taxon>
        <taxon>Ascomycota</taxon>
        <taxon>Pezizomycotina</taxon>
        <taxon>Sordariomycetes</taxon>
        <taxon>Sordariomycetidae</taxon>
        <taxon>Sordariales</taxon>
        <taxon>Podosporaceae</taxon>
        <taxon>Podospora</taxon>
    </lineage>
</organism>
<protein>
    <submittedName>
        <fullName evidence="2">Uncharacterized protein</fullName>
    </submittedName>
</protein>
<feature type="region of interest" description="Disordered" evidence="1">
    <location>
        <begin position="1"/>
        <end position="22"/>
    </location>
</feature>
<accession>A0AAN6WVK5</accession>
<evidence type="ECO:0000256" key="1">
    <source>
        <dbReference type="SAM" id="MobiDB-lite"/>
    </source>
</evidence>
<proteinExistence type="predicted"/>
<gene>
    <name evidence="2" type="ORF">QBC35DRAFT_178221</name>
</gene>
<name>A0AAN6WVK5_9PEZI</name>
<reference evidence="2" key="1">
    <citation type="journal article" date="2023" name="Mol. Phylogenet. Evol.">
        <title>Genome-scale phylogeny and comparative genomics of the fungal order Sordariales.</title>
        <authorList>
            <person name="Hensen N."/>
            <person name="Bonometti L."/>
            <person name="Westerberg I."/>
            <person name="Brannstrom I.O."/>
            <person name="Guillou S."/>
            <person name="Cros-Aarteil S."/>
            <person name="Calhoun S."/>
            <person name="Haridas S."/>
            <person name="Kuo A."/>
            <person name="Mondo S."/>
            <person name="Pangilinan J."/>
            <person name="Riley R."/>
            <person name="LaButti K."/>
            <person name="Andreopoulos B."/>
            <person name="Lipzen A."/>
            <person name="Chen C."/>
            <person name="Yan M."/>
            <person name="Daum C."/>
            <person name="Ng V."/>
            <person name="Clum A."/>
            <person name="Steindorff A."/>
            <person name="Ohm R.A."/>
            <person name="Martin F."/>
            <person name="Silar P."/>
            <person name="Natvig D.O."/>
            <person name="Lalanne C."/>
            <person name="Gautier V."/>
            <person name="Ament-Velasquez S.L."/>
            <person name="Kruys A."/>
            <person name="Hutchinson M.I."/>
            <person name="Powell A.J."/>
            <person name="Barry K."/>
            <person name="Miller A.N."/>
            <person name="Grigoriev I.V."/>
            <person name="Debuchy R."/>
            <person name="Gladieux P."/>
            <person name="Hiltunen Thoren M."/>
            <person name="Johannesson H."/>
        </authorList>
    </citation>
    <scope>NUCLEOTIDE SEQUENCE</scope>
    <source>
        <strain evidence="2">PSN309</strain>
    </source>
</reference>